<evidence type="ECO:0000313" key="10">
    <source>
        <dbReference type="Proteomes" id="UP000199226"/>
    </source>
</evidence>
<dbReference type="FunFam" id="2.170.130.10:FF:000008">
    <property type="entry name" value="SusC/RagA family TonB-linked outer membrane protein"/>
    <property type="match status" value="1"/>
</dbReference>
<evidence type="ECO:0000256" key="4">
    <source>
        <dbReference type="ARBA" id="ARBA00022692"/>
    </source>
</evidence>
<dbReference type="AlphaFoldDB" id="A0A1G9S4M9"/>
<dbReference type="InterPro" id="IPR012910">
    <property type="entry name" value="Plug_dom"/>
</dbReference>
<keyword evidence="5 7" id="KW-0472">Membrane</keyword>
<dbReference type="Gene3D" id="2.60.40.1120">
    <property type="entry name" value="Carboxypeptidase-like, regulatory domain"/>
    <property type="match status" value="1"/>
</dbReference>
<name>A0A1G9S4M9_9SPHI</name>
<dbReference type="InterPro" id="IPR037066">
    <property type="entry name" value="Plug_dom_sf"/>
</dbReference>
<dbReference type="NCBIfam" id="TIGR04056">
    <property type="entry name" value="OMP_RagA_SusC"/>
    <property type="match status" value="1"/>
</dbReference>
<proteinExistence type="inferred from homology"/>
<keyword evidence="10" id="KW-1185">Reference proteome</keyword>
<keyword evidence="6 7" id="KW-0998">Cell outer membrane</keyword>
<evidence type="ECO:0000256" key="5">
    <source>
        <dbReference type="ARBA" id="ARBA00023136"/>
    </source>
</evidence>
<dbReference type="SUPFAM" id="SSF49464">
    <property type="entry name" value="Carboxypeptidase regulatory domain-like"/>
    <property type="match status" value="1"/>
</dbReference>
<dbReference type="Pfam" id="PF13715">
    <property type="entry name" value="CarbopepD_reg_2"/>
    <property type="match status" value="1"/>
</dbReference>
<dbReference type="GO" id="GO:0009279">
    <property type="term" value="C:cell outer membrane"/>
    <property type="evidence" value="ECO:0007669"/>
    <property type="project" value="UniProtKB-SubCell"/>
</dbReference>
<protein>
    <submittedName>
        <fullName evidence="9">TonB-linked outer membrane protein, SusC/RagA family</fullName>
    </submittedName>
</protein>
<gene>
    <name evidence="9" type="ORF">SAMN05421813_10972</name>
</gene>
<feature type="domain" description="TonB-dependent receptor plug" evidence="8">
    <location>
        <begin position="127"/>
        <end position="233"/>
    </location>
</feature>
<dbReference type="InterPro" id="IPR036942">
    <property type="entry name" value="Beta-barrel_TonB_sf"/>
</dbReference>
<comment type="similarity">
    <text evidence="7">Belongs to the TonB-dependent receptor family.</text>
</comment>
<comment type="subcellular location">
    <subcellularLocation>
        <location evidence="1 7">Cell outer membrane</location>
        <topology evidence="1 7">Multi-pass membrane protein</topology>
    </subcellularLocation>
</comment>
<reference evidence="10" key="1">
    <citation type="submission" date="2016-10" db="EMBL/GenBank/DDBJ databases">
        <authorList>
            <person name="Varghese N."/>
            <person name="Submissions S."/>
        </authorList>
    </citation>
    <scope>NUCLEOTIDE SEQUENCE [LARGE SCALE GENOMIC DNA]</scope>
    <source>
        <strain evidence="10">DSM 24536</strain>
    </source>
</reference>
<dbReference type="InterPro" id="IPR023996">
    <property type="entry name" value="TonB-dep_OMP_SusC/RagA"/>
</dbReference>
<keyword evidence="2 7" id="KW-0813">Transport</keyword>
<dbReference type="Gene3D" id="2.40.170.20">
    <property type="entry name" value="TonB-dependent receptor, beta-barrel domain"/>
    <property type="match status" value="1"/>
</dbReference>
<dbReference type="NCBIfam" id="TIGR04057">
    <property type="entry name" value="SusC_RagA_signa"/>
    <property type="match status" value="1"/>
</dbReference>
<dbReference type="EMBL" id="FNHH01000009">
    <property type="protein sequence ID" value="SDM30518.1"/>
    <property type="molecule type" value="Genomic_DNA"/>
</dbReference>
<dbReference type="Gene3D" id="2.170.130.10">
    <property type="entry name" value="TonB-dependent receptor, plug domain"/>
    <property type="match status" value="1"/>
</dbReference>
<keyword evidence="3 7" id="KW-1134">Transmembrane beta strand</keyword>
<evidence type="ECO:0000313" key="9">
    <source>
        <dbReference type="EMBL" id="SDM30518.1"/>
    </source>
</evidence>
<evidence type="ECO:0000256" key="1">
    <source>
        <dbReference type="ARBA" id="ARBA00004571"/>
    </source>
</evidence>
<evidence type="ECO:0000256" key="2">
    <source>
        <dbReference type="ARBA" id="ARBA00022448"/>
    </source>
</evidence>
<dbReference type="STRING" id="990371.SAMN05421813_10972"/>
<dbReference type="SUPFAM" id="SSF56935">
    <property type="entry name" value="Porins"/>
    <property type="match status" value="1"/>
</dbReference>
<organism evidence="9 10">
    <name type="scientific">Daejeonella rubra</name>
    <dbReference type="NCBI Taxonomy" id="990371"/>
    <lineage>
        <taxon>Bacteria</taxon>
        <taxon>Pseudomonadati</taxon>
        <taxon>Bacteroidota</taxon>
        <taxon>Sphingobacteriia</taxon>
        <taxon>Sphingobacteriales</taxon>
        <taxon>Sphingobacteriaceae</taxon>
        <taxon>Daejeonella</taxon>
    </lineage>
</organism>
<dbReference type="Pfam" id="PF07715">
    <property type="entry name" value="Plug"/>
    <property type="match status" value="1"/>
</dbReference>
<evidence type="ECO:0000256" key="3">
    <source>
        <dbReference type="ARBA" id="ARBA00022452"/>
    </source>
</evidence>
<evidence type="ECO:0000256" key="7">
    <source>
        <dbReference type="PROSITE-ProRule" id="PRU01360"/>
    </source>
</evidence>
<dbReference type="Proteomes" id="UP000199226">
    <property type="component" value="Unassembled WGS sequence"/>
</dbReference>
<dbReference type="InterPro" id="IPR023997">
    <property type="entry name" value="TonB-dep_OMP_SusC/RagA_CS"/>
</dbReference>
<dbReference type="PROSITE" id="PS52016">
    <property type="entry name" value="TONB_DEPENDENT_REC_3"/>
    <property type="match status" value="1"/>
</dbReference>
<evidence type="ECO:0000259" key="8">
    <source>
        <dbReference type="Pfam" id="PF07715"/>
    </source>
</evidence>
<dbReference type="InterPro" id="IPR039426">
    <property type="entry name" value="TonB-dep_rcpt-like"/>
</dbReference>
<evidence type="ECO:0000256" key="6">
    <source>
        <dbReference type="ARBA" id="ARBA00023237"/>
    </source>
</evidence>
<accession>A0A1G9S4M9</accession>
<dbReference type="InterPro" id="IPR008969">
    <property type="entry name" value="CarboxyPept-like_regulatory"/>
</dbReference>
<keyword evidence="4 7" id="KW-0812">Transmembrane</keyword>
<sequence length="1053" mass="114617">MMKLKKPWFFPSRAGIVMLIMLVLSFSEQALSQQLKTITGTVLEAGQPLPGVTVRVKGTNRGATTLANGRYSIQAASNETLVFAFLGMVTQETVVGNRTSVNITLQVSSSSLSEVVVIGYGTVAKPDLTGSVGVVPMDDMMKAPVGTFAEALAGRVAGVKVNASDGQPGGGINIVIRGAGSLTQSTSPLFVIDGFPVENPDPASINPEEIESMTILKDASSTAIYGSRAANGVILIQTKRGSVGKPVINFASSYGLQSVPEPMDVMSPYEFIKYQTELNPLSATTRAFFAGGKTLEDYRSTEGINFQDYVLQQGTIQSYNLALRGGTDQTKYSISGSLFDQTGSIINTGLNRYSGRVTLDQTISNKIKAGITANYSGIKQFGQVINQGAVTSGNPTAFALARAWLYRPITPNPTDDLLSDLVDDEALNASDFRINPFIDLQNQHSFNITSLVEGNGYLSYQINKDLNIKSTAGIRHNKLTLERFYNSKTAQGGSSPNNVNGVNGSINNVFSNSFSNETTLNYKKTFKKDHTVTGLGLFAINSSNTEGKGYGGRLLPNENLGMDGLDEGLAFNQTSNSSRNSMASYAGRLDYNYKSKYIITGTFRADGSSKFQEHWGYFPGAALAWNMHKEGFFAKLLPGVSTSKLRTSYGSNGNNRVGDFDTYARLLQNIDGYSFNNSTPIASNYVSAVGNPALAWEKVNTIDLGYEIGVLKDRITLEVDLYRKTTENLLLNAILPPSTGFGSAVKNIGKLRNDGLEFTLNTVNVQSKNFTWESNLNISFNKNKVMELTRGQRSLPSNSEYVSQFNKPLYVAEIGKPAGMMIGFIWEGNYQYSDFDNPSPGVYILKPSVPTNGAVRNTILPGDIKYRDINGDGIMNDADLTFIGRGQPIHTGGFSNNFNYKAFSLNVFFQWSYGNDIYNANRLIMEGNSNGWANINQFASYSNRWSPENPTNANYRTRGQGPIGFHSSRVVEDGSFLRMKTVSLNYNLPAKLIKTAYLSNLSVNVSAQNLITWTNYSGMDPEVSTRNNTLTPGFDYSSYPKAPTIAFGIKAGF</sequence>